<dbReference type="Proteomes" id="UP000265509">
    <property type="component" value="Unassembled WGS sequence"/>
</dbReference>
<dbReference type="AlphaFoldDB" id="A0A3L7DUQ0"/>
<dbReference type="RefSeq" id="WP_117957530.1">
    <property type="nucleotide sequence ID" value="NZ_QRAN01000037.1"/>
</dbReference>
<name>A0A3L7DUQ0_9GAMM</name>
<sequence length="136" mass="14300">MNNNLIAIAVITASMSGIAAAEEPGTVGPQNGDREFSLSGTGTSDKDFDNSSVGISADLGWYTSDNSVWGLRQSLNFADIEGSDLSDDFWNGSTRGYYNYNFLDGNWRPFTGASLGGIYGDGVKDSAFAGVELAGC</sequence>
<reference evidence="3 4" key="1">
    <citation type="submission" date="2018-07" db="EMBL/GenBank/DDBJ databases">
        <title>Halioglobus sp. genome submission.</title>
        <authorList>
            <person name="Ye M.-Q."/>
            <person name="Du Z.-J."/>
        </authorList>
    </citation>
    <scope>NUCLEOTIDE SEQUENCE [LARGE SCALE GENOMIC DNA]</scope>
    <source>
        <strain evidence="3 4">U0301</strain>
    </source>
</reference>
<keyword evidence="2" id="KW-0732">Signal</keyword>
<organism evidence="3 4">
    <name type="scientific">Seongchinamella sediminis</name>
    <dbReference type="NCBI Taxonomy" id="2283635"/>
    <lineage>
        <taxon>Bacteria</taxon>
        <taxon>Pseudomonadati</taxon>
        <taxon>Pseudomonadota</taxon>
        <taxon>Gammaproteobacteria</taxon>
        <taxon>Cellvibrionales</taxon>
        <taxon>Halieaceae</taxon>
        <taxon>Seongchinamella</taxon>
    </lineage>
</organism>
<evidence type="ECO:0000256" key="1">
    <source>
        <dbReference type="SAM" id="MobiDB-lite"/>
    </source>
</evidence>
<dbReference type="InterPro" id="IPR011250">
    <property type="entry name" value="OMP/PagP_B-barrel"/>
</dbReference>
<feature type="region of interest" description="Disordered" evidence="1">
    <location>
        <begin position="23"/>
        <end position="51"/>
    </location>
</feature>
<proteinExistence type="predicted"/>
<dbReference type="SUPFAM" id="SSF56925">
    <property type="entry name" value="OMPA-like"/>
    <property type="match status" value="1"/>
</dbReference>
<evidence type="ECO:0000256" key="2">
    <source>
        <dbReference type="SAM" id="SignalP"/>
    </source>
</evidence>
<evidence type="ECO:0000313" key="3">
    <source>
        <dbReference type="EMBL" id="RLQ20239.1"/>
    </source>
</evidence>
<dbReference type="OrthoDB" id="7359057at2"/>
<gene>
    <name evidence="3" type="ORF">DWB85_18625</name>
</gene>
<keyword evidence="4" id="KW-1185">Reference proteome</keyword>
<dbReference type="EMBL" id="QRAN01000037">
    <property type="protein sequence ID" value="RLQ20239.1"/>
    <property type="molecule type" value="Genomic_DNA"/>
</dbReference>
<accession>A0A3L7DUQ0</accession>
<protein>
    <submittedName>
        <fullName evidence="3">Uncharacterized protein</fullName>
    </submittedName>
</protein>
<feature type="chain" id="PRO_5018234834" evidence="2">
    <location>
        <begin position="22"/>
        <end position="136"/>
    </location>
</feature>
<comment type="caution">
    <text evidence="3">The sequence shown here is derived from an EMBL/GenBank/DDBJ whole genome shotgun (WGS) entry which is preliminary data.</text>
</comment>
<feature type="signal peptide" evidence="2">
    <location>
        <begin position="1"/>
        <end position="21"/>
    </location>
</feature>
<evidence type="ECO:0000313" key="4">
    <source>
        <dbReference type="Proteomes" id="UP000265509"/>
    </source>
</evidence>